<comment type="catalytic activity">
    <reaction evidence="8">
        <text>(6S)-5-methyl-5,6,7,8-tetrahydrofolate + NAD(+) = (6R)-5,10-methylene-5,6,7,8-tetrahydrofolate + NADH + H(+)</text>
        <dbReference type="Rhea" id="RHEA:19821"/>
        <dbReference type="ChEBI" id="CHEBI:15378"/>
        <dbReference type="ChEBI" id="CHEBI:15636"/>
        <dbReference type="ChEBI" id="CHEBI:18608"/>
        <dbReference type="ChEBI" id="CHEBI:57540"/>
        <dbReference type="ChEBI" id="CHEBI:57945"/>
        <dbReference type="EC" id="1.5.1.54"/>
    </reaction>
    <physiologicalReaction direction="right-to-left" evidence="8">
        <dbReference type="Rhea" id="RHEA:19823"/>
    </physiologicalReaction>
</comment>
<comment type="pathway">
    <text evidence="2 9">One-carbon metabolism; tetrahydrofolate interconversion.</text>
</comment>
<keyword evidence="5 9" id="KW-0274">FAD</keyword>
<dbReference type="GO" id="GO:0106312">
    <property type="term" value="F:methylenetetrahydrofolate reductase (NADH) activity"/>
    <property type="evidence" value="ECO:0007669"/>
    <property type="project" value="UniProtKB-EC"/>
</dbReference>
<evidence type="ECO:0000256" key="3">
    <source>
        <dbReference type="ARBA" id="ARBA00006743"/>
    </source>
</evidence>
<dbReference type="GO" id="GO:0009086">
    <property type="term" value="P:methionine biosynthetic process"/>
    <property type="evidence" value="ECO:0007669"/>
    <property type="project" value="TreeGrafter"/>
</dbReference>
<dbReference type="Pfam" id="PF02219">
    <property type="entry name" value="MTHFR"/>
    <property type="match status" value="1"/>
</dbReference>
<dbReference type="GO" id="GO:0005829">
    <property type="term" value="C:cytosol"/>
    <property type="evidence" value="ECO:0007669"/>
    <property type="project" value="TreeGrafter"/>
</dbReference>
<protein>
    <recommendedName>
        <fullName evidence="9">Methylenetetrahydrofolate reductase</fullName>
    </recommendedName>
</protein>
<dbReference type="PANTHER" id="PTHR45754:SF3">
    <property type="entry name" value="METHYLENETETRAHYDROFOLATE REDUCTASE (NADPH)"/>
    <property type="match status" value="1"/>
</dbReference>
<dbReference type="EMBL" id="JACLAW010000013">
    <property type="protein sequence ID" value="MBC2666994.1"/>
    <property type="molecule type" value="Genomic_DNA"/>
</dbReference>
<keyword evidence="6 9" id="KW-0560">Oxidoreductase</keyword>
<name>A0A7X1FU25_9SPHN</name>
<dbReference type="PANTHER" id="PTHR45754">
    <property type="entry name" value="METHYLENETETRAHYDROFOLATE REDUCTASE"/>
    <property type="match status" value="1"/>
</dbReference>
<dbReference type="Proteomes" id="UP000566813">
    <property type="component" value="Unassembled WGS sequence"/>
</dbReference>
<dbReference type="GO" id="GO:0035999">
    <property type="term" value="P:tetrahydrofolate interconversion"/>
    <property type="evidence" value="ECO:0007669"/>
    <property type="project" value="UniProtKB-UniPathway"/>
</dbReference>
<dbReference type="UniPathway" id="UPA00193"/>
<gene>
    <name evidence="10" type="ORF">H7F51_15865</name>
</gene>
<evidence type="ECO:0000256" key="2">
    <source>
        <dbReference type="ARBA" id="ARBA00004777"/>
    </source>
</evidence>
<evidence type="ECO:0000256" key="5">
    <source>
        <dbReference type="ARBA" id="ARBA00022827"/>
    </source>
</evidence>
<evidence type="ECO:0000256" key="4">
    <source>
        <dbReference type="ARBA" id="ARBA00022630"/>
    </source>
</evidence>
<evidence type="ECO:0000313" key="11">
    <source>
        <dbReference type="Proteomes" id="UP000566813"/>
    </source>
</evidence>
<sequence>MNRLAKAADHGCARTDVLNDYSLEITARDVDRLTRIAPGIPAGSQVAVTFLPGESPDARVAAAAAVHRLGFTPLPHFSARRIASTEEFEGFLSALVSRAAVSRCFVVAGDPPAPDGPFHDSLDLIRTGAFERAGIEMLGIGGHPEGHPHMTEEHCFEVLTAKCEEIRRRGMTPLIVTQFGFNPDPVLRWLDDLRGRGIDAPVRIGIPGPAGIKTLLQFAGRCGVEASAAAMAKYGVSLGRLLGTAGPDKLVDALAPALTPRLGDVRLHFYPFGGIERTVQWIETYRQRR</sequence>
<comment type="cofactor">
    <cofactor evidence="1 9">
        <name>FAD</name>
        <dbReference type="ChEBI" id="CHEBI:57692"/>
    </cofactor>
</comment>
<evidence type="ECO:0000256" key="9">
    <source>
        <dbReference type="RuleBase" id="RU003862"/>
    </source>
</evidence>
<evidence type="ECO:0000313" key="10">
    <source>
        <dbReference type="EMBL" id="MBC2666994.1"/>
    </source>
</evidence>
<organism evidence="10 11">
    <name type="scientific">Novosphingobium flavum</name>
    <dbReference type="NCBI Taxonomy" id="1778672"/>
    <lineage>
        <taxon>Bacteria</taxon>
        <taxon>Pseudomonadati</taxon>
        <taxon>Pseudomonadota</taxon>
        <taxon>Alphaproteobacteria</taxon>
        <taxon>Sphingomonadales</taxon>
        <taxon>Sphingomonadaceae</taxon>
        <taxon>Novosphingobium</taxon>
    </lineage>
</organism>
<keyword evidence="11" id="KW-1185">Reference proteome</keyword>
<reference evidence="10 11" key="1">
    <citation type="submission" date="2020-08" db="EMBL/GenBank/DDBJ databases">
        <title>The genome sequence of type strain Novosphingobium flavum NBRC 111647.</title>
        <authorList>
            <person name="Liu Y."/>
        </authorList>
    </citation>
    <scope>NUCLEOTIDE SEQUENCE [LARGE SCALE GENOMIC DNA]</scope>
    <source>
        <strain evidence="10 11">NBRC 111647</strain>
    </source>
</reference>
<dbReference type="Gene3D" id="3.20.20.220">
    <property type="match status" value="1"/>
</dbReference>
<evidence type="ECO:0000256" key="1">
    <source>
        <dbReference type="ARBA" id="ARBA00001974"/>
    </source>
</evidence>
<keyword evidence="4 9" id="KW-0285">Flavoprotein</keyword>
<evidence type="ECO:0000256" key="8">
    <source>
        <dbReference type="ARBA" id="ARBA00048628"/>
    </source>
</evidence>
<proteinExistence type="inferred from homology"/>
<evidence type="ECO:0000256" key="6">
    <source>
        <dbReference type="ARBA" id="ARBA00023002"/>
    </source>
</evidence>
<dbReference type="InterPro" id="IPR003171">
    <property type="entry name" value="Mehydrof_redctse-like"/>
</dbReference>
<comment type="caution">
    <text evidence="10">The sequence shown here is derived from an EMBL/GenBank/DDBJ whole genome shotgun (WGS) entry which is preliminary data.</text>
</comment>
<comment type="pathway">
    <text evidence="7">Amino-acid biosynthesis; L-methionine biosynthesis via de novo pathway.</text>
</comment>
<dbReference type="GO" id="GO:0071949">
    <property type="term" value="F:FAD binding"/>
    <property type="evidence" value="ECO:0007669"/>
    <property type="project" value="TreeGrafter"/>
</dbReference>
<evidence type="ECO:0000256" key="7">
    <source>
        <dbReference type="ARBA" id="ARBA00034478"/>
    </source>
</evidence>
<dbReference type="RefSeq" id="WP_185665289.1">
    <property type="nucleotide sequence ID" value="NZ_JACLAW010000013.1"/>
</dbReference>
<accession>A0A7X1FU25</accession>
<dbReference type="AlphaFoldDB" id="A0A7X1FU25"/>
<dbReference type="InterPro" id="IPR029041">
    <property type="entry name" value="FAD-linked_oxidoreductase-like"/>
</dbReference>
<comment type="similarity">
    <text evidence="3 9">Belongs to the methylenetetrahydrofolate reductase family.</text>
</comment>
<dbReference type="SUPFAM" id="SSF51730">
    <property type="entry name" value="FAD-linked oxidoreductase"/>
    <property type="match status" value="1"/>
</dbReference>